<dbReference type="Pfam" id="PF13850">
    <property type="entry name" value="ERGIC_N"/>
    <property type="match status" value="1"/>
</dbReference>
<dbReference type="EMBL" id="CAMPGE010016450">
    <property type="protein sequence ID" value="CAI2375005.1"/>
    <property type="molecule type" value="Genomic_DNA"/>
</dbReference>
<organism evidence="9 10">
    <name type="scientific">Euplotes crassus</name>
    <dbReference type="NCBI Taxonomy" id="5936"/>
    <lineage>
        <taxon>Eukaryota</taxon>
        <taxon>Sar</taxon>
        <taxon>Alveolata</taxon>
        <taxon>Ciliophora</taxon>
        <taxon>Intramacronucleata</taxon>
        <taxon>Spirotrichea</taxon>
        <taxon>Hypotrichia</taxon>
        <taxon>Euplotida</taxon>
        <taxon>Euplotidae</taxon>
        <taxon>Moneuplotes</taxon>
    </lineage>
</organism>
<dbReference type="InterPro" id="IPR045888">
    <property type="entry name" value="Erv"/>
</dbReference>
<dbReference type="InterPro" id="IPR039542">
    <property type="entry name" value="Erv_N"/>
</dbReference>
<feature type="domain" description="Endoplasmic reticulum vesicle transporter C-terminal" evidence="7">
    <location>
        <begin position="79"/>
        <end position="239"/>
    </location>
</feature>
<dbReference type="GO" id="GO:0005783">
    <property type="term" value="C:endoplasmic reticulum"/>
    <property type="evidence" value="ECO:0007669"/>
    <property type="project" value="TreeGrafter"/>
</dbReference>
<comment type="similarity">
    <text evidence="2">Belongs to the ERGIC family.</text>
</comment>
<dbReference type="Pfam" id="PF07970">
    <property type="entry name" value="COPIIcoated_ERV"/>
    <property type="match status" value="1"/>
</dbReference>
<evidence type="ECO:0000313" key="10">
    <source>
        <dbReference type="Proteomes" id="UP001295684"/>
    </source>
</evidence>
<keyword evidence="4 6" id="KW-1133">Transmembrane helix</keyword>
<sequence>MIIVSLCMFEIQALFDNNVVRVLKIEQMDPHEKIQINIDIDFPATPYDVISLDIQDEMGTHMVNVKDSIKKLLKQVKGVIIGDISVNRVPGNFHIESHAYMQLLAMLGQQINLTHTIHNLSFGNKRVLRSVQKKIKDKTGEFKYLIGHKEISEELGTSTNYQLNLVPTLYRDNFGFKHSVVYQYTYTVGSENIGNKVVYFKYFINGITVDYMQTADTFLQFIIRICTIIGGVFTMFHILSVMLNKSINVLYKERIGKKD</sequence>
<reference evidence="9" key="1">
    <citation type="submission" date="2023-07" db="EMBL/GenBank/DDBJ databases">
        <authorList>
            <consortium name="AG Swart"/>
            <person name="Singh M."/>
            <person name="Singh A."/>
            <person name="Seah K."/>
            <person name="Emmerich C."/>
        </authorList>
    </citation>
    <scope>NUCLEOTIDE SEQUENCE</scope>
    <source>
        <strain evidence="9">DP1</strain>
    </source>
</reference>
<evidence type="ECO:0000313" key="9">
    <source>
        <dbReference type="EMBL" id="CAI2375005.1"/>
    </source>
</evidence>
<evidence type="ECO:0000256" key="3">
    <source>
        <dbReference type="ARBA" id="ARBA00022692"/>
    </source>
</evidence>
<evidence type="ECO:0000256" key="5">
    <source>
        <dbReference type="ARBA" id="ARBA00023136"/>
    </source>
</evidence>
<evidence type="ECO:0000259" key="8">
    <source>
        <dbReference type="Pfam" id="PF13850"/>
    </source>
</evidence>
<gene>
    <name evidence="9" type="ORF">ECRASSUSDP1_LOCUS16364</name>
</gene>
<evidence type="ECO:0000259" key="7">
    <source>
        <dbReference type="Pfam" id="PF07970"/>
    </source>
</evidence>
<dbReference type="PANTHER" id="PTHR10984:SF25">
    <property type="entry name" value="ENDOPLASMIC RETICULUM-GOLGI INTERMEDIATE COMPARTMENT PROTEIN 3"/>
    <property type="match status" value="1"/>
</dbReference>
<dbReference type="AlphaFoldDB" id="A0AAD2CZD6"/>
<feature type="domain" description="Endoplasmic reticulum vesicle transporter N-terminal" evidence="8">
    <location>
        <begin position="2"/>
        <end position="62"/>
    </location>
</feature>
<proteinExistence type="inferred from homology"/>
<evidence type="ECO:0000256" key="1">
    <source>
        <dbReference type="ARBA" id="ARBA00004141"/>
    </source>
</evidence>
<dbReference type="Proteomes" id="UP001295684">
    <property type="component" value="Unassembled WGS sequence"/>
</dbReference>
<accession>A0AAD2CZD6</accession>
<comment type="caution">
    <text evidence="9">The sequence shown here is derived from an EMBL/GenBank/DDBJ whole genome shotgun (WGS) entry which is preliminary data.</text>
</comment>
<dbReference type="GO" id="GO:0016020">
    <property type="term" value="C:membrane"/>
    <property type="evidence" value="ECO:0007669"/>
    <property type="project" value="UniProtKB-SubCell"/>
</dbReference>
<name>A0AAD2CZD6_EUPCR</name>
<dbReference type="PANTHER" id="PTHR10984">
    <property type="entry name" value="ENDOPLASMIC RETICULUM-GOLGI INTERMEDIATE COMPARTMENT PROTEIN"/>
    <property type="match status" value="1"/>
</dbReference>
<keyword evidence="5 6" id="KW-0472">Membrane</keyword>
<protein>
    <recommendedName>
        <fullName evidence="11">Endoplasmic reticulum vesicle transporter C-terminal domain-containing protein</fullName>
    </recommendedName>
</protein>
<evidence type="ECO:0000256" key="2">
    <source>
        <dbReference type="ARBA" id="ARBA00005648"/>
    </source>
</evidence>
<dbReference type="InterPro" id="IPR012936">
    <property type="entry name" value="Erv_C"/>
</dbReference>
<dbReference type="GO" id="GO:0030134">
    <property type="term" value="C:COPII-coated ER to Golgi transport vesicle"/>
    <property type="evidence" value="ECO:0007669"/>
    <property type="project" value="TreeGrafter"/>
</dbReference>
<comment type="subcellular location">
    <subcellularLocation>
        <location evidence="1">Membrane</location>
        <topology evidence="1">Multi-pass membrane protein</topology>
    </subcellularLocation>
</comment>
<evidence type="ECO:0000256" key="6">
    <source>
        <dbReference type="SAM" id="Phobius"/>
    </source>
</evidence>
<evidence type="ECO:0000256" key="4">
    <source>
        <dbReference type="ARBA" id="ARBA00022989"/>
    </source>
</evidence>
<evidence type="ECO:0008006" key="11">
    <source>
        <dbReference type="Google" id="ProtNLM"/>
    </source>
</evidence>
<keyword evidence="10" id="KW-1185">Reference proteome</keyword>
<feature type="transmembrane region" description="Helical" evidence="6">
    <location>
        <begin position="221"/>
        <end position="243"/>
    </location>
</feature>
<keyword evidence="3 6" id="KW-0812">Transmembrane</keyword>